<protein>
    <recommendedName>
        <fullName evidence="3">Nuclease SbcCD subunit C</fullName>
    </recommendedName>
</protein>
<feature type="coiled-coil region" evidence="4">
    <location>
        <begin position="360"/>
        <end position="394"/>
    </location>
</feature>
<evidence type="ECO:0000256" key="1">
    <source>
        <dbReference type="ARBA" id="ARBA00006930"/>
    </source>
</evidence>
<comment type="similarity">
    <text evidence="1">Belongs to the SMC family. SbcC subfamily.</text>
</comment>
<dbReference type="RefSeq" id="WP_161597432.1">
    <property type="nucleotide sequence ID" value="NZ_QGQD01000093.1"/>
</dbReference>
<evidence type="ECO:0000256" key="3">
    <source>
        <dbReference type="ARBA" id="ARBA00013368"/>
    </source>
</evidence>
<reference evidence="6 7" key="1">
    <citation type="journal article" date="2019" name="Anaerobe">
        <title>Detection of Robinsoniella peoriensis in multiple bone samples of a trauma patient.</title>
        <authorList>
            <person name="Schrottner P."/>
            <person name="Hartwich K."/>
            <person name="Bunk B."/>
            <person name="Schober I."/>
            <person name="Helbig S."/>
            <person name="Rudolph W.W."/>
            <person name="Gunzer F."/>
        </authorList>
    </citation>
    <scope>NUCLEOTIDE SEQUENCE [LARGE SCALE GENOMIC DNA]</scope>
    <source>
        <strain evidence="6 7">DSM 106044</strain>
    </source>
</reference>
<evidence type="ECO:0000313" key="6">
    <source>
        <dbReference type="EMBL" id="TLC98462.1"/>
    </source>
</evidence>
<keyword evidence="7" id="KW-1185">Reference proteome</keyword>
<organism evidence="6 7">
    <name type="scientific">Robinsoniella peoriensis</name>
    <dbReference type="NCBI Taxonomy" id="180332"/>
    <lineage>
        <taxon>Bacteria</taxon>
        <taxon>Bacillati</taxon>
        <taxon>Bacillota</taxon>
        <taxon>Clostridia</taxon>
        <taxon>Lachnospirales</taxon>
        <taxon>Lachnospiraceae</taxon>
        <taxon>Robinsoniella</taxon>
    </lineage>
</organism>
<dbReference type="Pfam" id="PF13558">
    <property type="entry name" value="SbcC_Walker_B"/>
    <property type="match status" value="1"/>
</dbReference>
<evidence type="ECO:0000256" key="2">
    <source>
        <dbReference type="ARBA" id="ARBA00011322"/>
    </source>
</evidence>
<dbReference type="GO" id="GO:0016887">
    <property type="term" value="F:ATP hydrolysis activity"/>
    <property type="evidence" value="ECO:0007669"/>
    <property type="project" value="InterPro"/>
</dbReference>
<dbReference type="Pfam" id="PF13476">
    <property type="entry name" value="AAA_23"/>
    <property type="match status" value="1"/>
</dbReference>
<feature type="coiled-coil region" evidence="4">
    <location>
        <begin position="686"/>
        <end position="720"/>
    </location>
</feature>
<dbReference type="PANTHER" id="PTHR32114:SF2">
    <property type="entry name" value="ABC TRANSPORTER ABCH.3"/>
    <property type="match status" value="1"/>
</dbReference>
<dbReference type="GO" id="GO:0006302">
    <property type="term" value="P:double-strand break repair"/>
    <property type="evidence" value="ECO:0007669"/>
    <property type="project" value="InterPro"/>
</dbReference>
<dbReference type="STRING" id="180332.GCA_000797495_01965"/>
<feature type="coiled-coil region" evidence="4">
    <location>
        <begin position="602"/>
        <end position="629"/>
    </location>
</feature>
<proteinExistence type="inferred from homology"/>
<comment type="caution">
    <text evidence="6">The sequence shown here is derived from an EMBL/GenBank/DDBJ whole genome shotgun (WGS) entry which is preliminary data.</text>
</comment>
<accession>A0A4U8Q3D7</accession>
<feature type="coiled-coil region" evidence="4">
    <location>
        <begin position="213"/>
        <end position="267"/>
    </location>
</feature>
<feature type="coiled-coil region" evidence="4">
    <location>
        <begin position="798"/>
        <end position="863"/>
    </location>
</feature>
<dbReference type="SUPFAM" id="SSF52540">
    <property type="entry name" value="P-loop containing nucleoside triphosphate hydrolases"/>
    <property type="match status" value="1"/>
</dbReference>
<dbReference type="Gene3D" id="3.40.50.300">
    <property type="entry name" value="P-loop containing nucleotide triphosphate hydrolases"/>
    <property type="match status" value="2"/>
</dbReference>
<gene>
    <name evidence="6" type="primary">sbcC</name>
    <name evidence="6" type="ORF">DSM106044_04690</name>
</gene>
<dbReference type="PANTHER" id="PTHR32114">
    <property type="entry name" value="ABC TRANSPORTER ABCH.3"/>
    <property type="match status" value="1"/>
</dbReference>
<evidence type="ECO:0000259" key="5">
    <source>
        <dbReference type="Pfam" id="PF13476"/>
    </source>
</evidence>
<evidence type="ECO:0000313" key="7">
    <source>
        <dbReference type="Proteomes" id="UP000306509"/>
    </source>
</evidence>
<dbReference type="AlphaFoldDB" id="A0A4U8Q3D7"/>
<feature type="coiled-coil region" evidence="4">
    <location>
        <begin position="294"/>
        <end position="328"/>
    </location>
</feature>
<name>A0A4U8Q3D7_9FIRM</name>
<comment type="subunit">
    <text evidence="2">Heterodimer of SbcC and SbcD.</text>
</comment>
<evidence type="ECO:0000256" key="4">
    <source>
        <dbReference type="SAM" id="Coils"/>
    </source>
</evidence>
<dbReference type="InterPro" id="IPR038729">
    <property type="entry name" value="Rad50/SbcC_AAA"/>
</dbReference>
<dbReference type="Proteomes" id="UP000306509">
    <property type="component" value="Unassembled WGS sequence"/>
</dbReference>
<dbReference type="EMBL" id="QGQD01000093">
    <property type="protein sequence ID" value="TLC98462.1"/>
    <property type="molecule type" value="Genomic_DNA"/>
</dbReference>
<feature type="domain" description="Rad50/SbcC-type AAA" evidence="5">
    <location>
        <begin position="5"/>
        <end position="233"/>
    </location>
</feature>
<keyword evidence="4" id="KW-0175">Coiled coil</keyword>
<dbReference type="InterPro" id="IPR027417">
    <property type="entry name" value="P-loop_NTPase"/>
</dbReference>
<sequence>MRPIRLKIRGLNSFVEEQTIDFTELAKRGFFGIFGPTGSGKSTILDGMIMALYGIKAMSRGTNEFINKNCQSASVSYEFQVTGVRAKRYRVEREFKLTTQGTKAGKCKLVDVTEEELILEDTVKGVDRACADIIGLTADDFMRTVVLPQGKFSEFLKVSGKDRREILERLFRLEEYGKGLEEKLNSALNEERAKRSNIQGQMEAYVLASEELLEQRSRQLEEGKQLLAKTEQEFRITGETYQEFLTVRFLMKEREVHEQRLGELTKQSEKIALREEKRKAADRAGGIAPMLVSYEELARQERMLQDQIREWELRLEETNARKKKKELSFQNIARQREEQESGIRLKLQSAKEAWEQWKELPGMQQQQQELQKKLSMQQEQLKDLEKKQEHLIQEEITESQNIHKLETSLLELKVTADYRDQIEYGIHQSESVNNSKKDLNSQENKRTAGIKKLQKEEVTANEFSEKLEGKFRERQQITEQLTKLKQGIRDRQIALLRKELKEGEPCPVCGGRHHEWGKDTEQTDGFQPGEENQVENLEEMLETCNAEIQMLERKKDSQAGIINLLSRQQEELQAEIKIAGTDWENQNALLLDLQSQTGILDFKEEKKRIQSLDKDREEREEQLQRVRQSLSDNRDLQKNIQANISTGKEAANKIQLELIPLESSIREKKRQVAEKIGNEMNPEACVTLLEKELSSLLEKYERYRLEFQQATEESQSIKQQSDQLLGQLEGNKNARVKSEESLKQEMARLNFADMEEVKNAVLDKKQYQEFEKSIDNHYNELRECSLKIKETGEKLGGRAVSEAEIKELNVKCQGLEAALNKQKEQLGEWKQQVKSIKGNLEKKKKLREELDAVEHQISILEDLKGVSRGKRFVEYMAAERLKYISRSASRRLSEITNGNYELETNLEGEFVIRDNKNGGVLRAPATLSGGETFVTSLALALSLSEEIQLKGTAPLELFFLDEGFGSLDENLLDVVMTSLERIHNEHLKVGIISHVESVKARVPVRLIVSPAQSGISGTKVEIEHV</sequence>